<dbReference type="EMBL" id="VLLB01000011">
    <property type="protein sequence ID" value="TWI61570.1"/>
    <property type="molecule type" value="Genomic_DNA"/>
</dbReference>
<dbReference type="OrthoDB" id="8743055at2"/>
<reference evidence="2 3" key="1">
    <citation type="journal article" date="2015" name="Stand. Genomic Sci.">
        <title>Genomic Encyclopedia of Bacterial and Archaeal Type Strains, Phase III: the genomes of soil and plant-associated and newly described type strains.</title>
        <authorList>
            <person name="Whitman W.B."/>
            <person name="Woyke T."/>
            <person name="Klenk H.P."/>
            <person name="Zhou Y."/>
            <person name="Lilburn T.G."/>
            <person name="Beck B.J."/>
            <person name="De Vos P."/>
            <person name="Vandamme P."/>
            <person name="Eisen J.A."/>
            <person name="Garrity G."/>
            <person name="Hugenholtz P."/>
            <person name="Kyrpides N.C."/>
        </authorList>
    </citation>
    <scope>NUCLEOTIDE SEQUENCE [LARGE SCALE GENOMIC DNA]</scope>
    <source>
        <strain evidence="2 3">CGMCC 1.10822</strain>
    </source>
</reference>
<dbReference type="RefSeq" id="WP_145652487.1">
    <property type="nucleotide sequence ID" value="NZ_VLLB01000011.1"/>
</dbReference>
<evidence type="ECO:0000313" key="2">
    <source>
        <dbReference type="EMBL" id="TWI61570.1"/>
    </source>
</evidence>
<feature type="chain" id="PRO_5021754492" evidence="1">
    <location>
        <begin position="24"/>
        <end position="328"/>
    </location>
</feature>
<keyword evidence="1" id="KW-0732">Signal</keyword>
<feature type="signal peptide" evidence="1">
    <location>
        <begin position="1"/>
        <end position="23"/>
    </location>
</feature>
<accession>A0A562QZE1</accession>
<dbReference type="Proteomes" id="UP000318431">
    <property type="component" value="Unassembled WGS sequence"/>
</dbReference>
<evidence type="ECO:0000313" key="3">
    <source>
        <dbReference type="Proteomes" id="UP000318431"/>
    </source>
</evidence>
<proteinExistence type="predicted"/>
<evidence type="ECO:0000256" key="1">
    <source>
        <dbReference type="SAM" id="SignalP"/>
    </source>
</evidence>
<dbReference type="AlphaFoldDB" id="A0A562QZE1"/>
<keyword evidence="3" id="KW-1185">Reference proteome</keyword>
<sequence>MSRTMRHVVPMLCLSLLAGSALADAPETPPEQVLVVGQKPGPGMWKVTRGDHVMWVFGSYGPLPKAMEWRSQQVEAVMAQSQEFLTEPGANYSVGILRGITLLPFAIGAKNNPNGEKLREVVPADTYERWLALKKKYIGEDSGIEKERPVFAAGALYDKALRQSGLTRAVDLREQMLALAKKNKLKITSATVTLDVDSPVKALREFKKQQLADLPCFTRTIERLETDLDTVRLRANAWAKGDIDTIRKLGYQDQAADCSRAFMENTALQEHGFRDMENRIREKWIVAVETALIANKSTVAMLPIKQILAEDGMFAALQARGYKVEHPD</sequence>
<organism evidence="2 3">
    <name type="scientific">Pseudoduganella lurida</name>
    <dbReference type="NCBI Taxonomy" id="1036180"/>
    <lineage>
        <taxon>Bacteria</taxon>
        <taxon>Pseudomonadati</taxon>
        <taxon>Pseudomonadota</taxon>
        <taxon>Betaproteobacteria</taxon>
        <taxon>Burkholderiales</taxon>
        <taxon>Oxalobacteraceae</taxon>
        <taxon>Telluria group</taxon>
        <taxon>Pseudoduganella</taxon>
    </lineage>
</organism>
<gene>
    <name evidence="2" type="ORF">IP91_04650</name>
</gene>
<dbReference type="Pfam" id="PF01963">
    <property type="entry name" value="TraB_PrgY_gumN"/>
    <property type="match status" value="1"/>
</dbReference>
<dbReference type="CDD" id="cd14788">
    <property type="entry name" value="GumN"/>
    <property type="match status" value="1"/>
</dbReference>
<comment type="caution">
    <text evidence="2">The sequence shown here is derived from an EMBL/GenBank/DDBJ whole genome shotgun (WGS) entry which is preliminary data.</text>
</comment>
<name>A0A562QZE1_9BURK</name>
<dbReference type="InterPro" id="IPR002816">
    <property type="entry name" value="TraB/PrgY/GumN_fam"/>
</dbReference>
<protein>
    <submittedName>
        <fullName evidence="2">TraB family protein</fullName>
    </submittedName>
</protein>